<dbReference type="InterPro" id="IPR001849">
    <property type="entry name" value="PH_domain"/>
</dbReference>
<dbReference type="SUPFAM" id="SSF50729">
    <property type="entry name" value="PH domain-like"/>
    <property type="match status" value="1"/>
</dbReference>
<dbReference type="Pfam" id="PF00169">
    <property type="entry name" value="PH"/>
    <property type="match status" value="1"/>
</dbReference>
<reference evidence="2" key="1">
    <citation type="submission" date="2021-01" db="EMBL/GenBank/DDBJ databases">
        <authorList>
            <person name="Corre E."/>
            <person name="Pelletier E."/>
            <person name="Niang G."/>
            <person name="Scheremetjew M."/>
            <person name="Finn R."/>
            <person name="Kale V."/>
            <person name="Holt S."/>
            <person name="Cochrane G."/>
            <person name="Meng A."/>
            <person name="Brown T."/>
            <person name="Cohen L."/>
        </authorList>
    </citation>
    <scope>NUCLEOTIDE SEQUENCE</scope>
    <source>
        <strain evidence="2">CCCM811</strain>
    </source>
</reference>
<proteinExistence type="predicted"/>
<dbReference type="CDD" id="cd00821">
    <property type="entry name" value="PH"/>
    <property type="match status" value="1"/>
</dbReference>
<feature type="domain" description="PH" evidence="1">
    <location>
        <begin position="279"/>
        <end position="381"/>
    </location>
</feature>
<dbReference type="AlphaFoldDB" id="A0A7S3Z7C7"/>
<gene>
    <name evidence="2" type="ORF">LGLO00237_LOCUS25995</name>
</gene>
<name>A0A7S3Z7C7_9EUKA</name>
<protein>
    <recommendedName>
        <fullName evidence="1">PH domain-containing protein</fullName>
    </recommendedName>
</protein>
<dbReference type="Gene3D" id="2.30.29.30">
    <property type="entry name" value="Pleckstrin-homology domain (PH domain)/Phosphotyrosine-binding domain (PTB)"/>
    <property type="match status" value="1"/>
</dbReference>
<organism evidence="2">
    <name type="scientific">Lotharella globosa</name>
    <dbReference type="NCBI Taxonomy" id="91324"/>
    <lineage>
        <taxon>Eukaryota</taxon>
        <taxon>Sar</taxon>
        <taxon>Rhizaria</taxon>
        <taxon>Cercozoa</taxon>
        <taxon>Chlorarachniophyceae</taxon>
        <taxon>Lotharella</taxon>
    </lineage>
</organism>
<evidence type="ECO:0000259" key="1">
    <source>
        <dbReference type="PROSITE" id="PS50003"/>
    </source>
</evidence>
<sequence length="389" mass="44405">MAQHQTPRQAESLLKEVGEEFIYMSTFQYQDSKRHVLLLLGSENLYVISDEENIEELYELPTPISYLHIDCAEEDPRNLSNLSINLSGKPAIRILGEELDVSEAVVVINALIKDIWQRACETSFIEGREIYQFHAVVRKINRRNKIQGRVIVVSNQWFYNLDPIDRDEIEDFKWSLPIGSLLRVAAGPDDEKTESYPATIHFDLNVARDIMKQRTFRDRKKGTKGSSVNDKHQFLFSSASARDRCTMALLALYHTQMHKKLLFERSSASGNRRKSDPGVVRKEGILKKYTRGILGKGRHPRFVQIHSTGMIGWGKDKDKRDQLEMIVGVSDGGAALDAFKLTEEENKRFFCVLTSGKSLYFLCGSENEKEDWTSCIKNVIAVISHAKTT</sequence>
<dbReference type="InterPro" id="IPR011993">
    <property type="entry name" value="PH-like_dom_sf"/>
</dbReference>
<accession>A0A7S3Z7C7</accession>
<dbReference type="PROSITE" id="PS50003">
    <property type="entry name" value="PH_DOMAIN"/>
    <property type="match status" value="1"/>
</dbReference>
<dbReference type="SMART" id="SM00233">
    <property type="entry name" value="PH"/>
    <property type="match status" value="1"/>
</dbReference>
<dbReference type="EMBL" id="HBIV01036358">
    <property type="protein sequence ID" value="CAE0674221.1"/>
    <property type="molecule type" value="Transcribed_RNA"/>
</dbReference>
<evidence type="ECO:0000313" key="2">
    <source>
        <dbReference type="EMBL" id="CAE0674221.1"/>
    </source>
</evidence>